<reference evidence="3" key="2">
    <citation type="submission" date="2016-07" db="EMBL/GenBank/DDBJ databases">
        <title>Nontailed viruses are major unrecognized killers of bacteria in the ocean.</title>
        <authorList>
            <person name="Kauffman K."/>
            <person name="Hussain F."/>
            <person name="Yang J."/>
            <person name="Arevalo P."/>
            <person name="Brown J."/>
            <person name="Cutler M."/>
            <person name="Kelly L."/>
            <person name="Polz M.F."/>
        </authorList>
    </citation>
    <scope>NUCLEOTIDE SEQUENCE [LARGE SCALE GENOMIC DNA]</scope>
    <source>
        <strain evidence="3">10N.261.55.E11</strain>
    </source>
</reference>
<dbReference type="AlphaFoldDB" id="A0A0H3ZSS6"/>
<sequence length="60" mass="6654">MLSAVKPTGIESINVAPAFPDDFVAAADMDTEINIYLLEAEGLHKILSAFKQRRNPQFFT</sequence>
<evidence type="ECO:0000313" key="1">
    <source>
        <dbReference type="EMBL" id="AKN37517.1"/>
    </source>
</evidence>
<reference evidence="2" key="3">
    <citation type="submission" date="2016-07" db="EMBL/GenBank/DDBJ databases">
        <authorList>
            <person name="Wan K."/>
            <person name="Booth B."/>
            <person name="Spirohn K."/>
            <person name="Hao T."/>
            <person name="Hu Y."/>
            <person name="Calderwood M."/>
            <person name="Hill D."/>
            <person name="Mohr S."/>
            <person name="Vidal M."/>
            <person name="Celniker S."/>
            <person name="Perrimon N."/>
        </authorList>
    </citation>
    <scope>NUCLEOTIDE SEQUENCE</scope>
    <source>
        <strain evidence="2">10N.261.55.E11</strain>
    </source>
</reference>
<evidence type="ECO:0000313" key="3">
    <source>
        <dbReference type="Proteomes" id="UP000235330"/>
    </source>
</evidence>
<reference evidence="1" key="1">
    <citation type="journal article" date="2015" name="MBio">
        <title>Eco-Evolutionary Dynamics of Episomes among Ecologically Cohesive Bacterial Populations.</title>
        <authorList>
            <person name="Xue H."/>
            <person name="Cordero O.X."/>
            <person name="Camas F.M."/>
            <person name="Trimble W."/>
            <person name="Meyer F."/>
            <person name="Guglielmini J."/>
            <person name="Rocha E.P."/>
            <person name="Polz M.F."/>
        </authorList>
    </citation>
    <scope>NUCLEOTIDE SEQUENCE</scope>
    <source>
        <strain evidence="1">5S_214</strain>
    </source>
</reference>
<organism evidence="1">
    <name type="scientific">Vibrio splendidus</name>
    <dbReference type="NCBI Taxonomy" id="29497"/>
    <lineage>
        <taxon>Bacteria</taxon>
        <taxon>Pseudomonadati</taxon>
        <taxon>Pseudomonadota</taxon>
        <taxon>Gammaproteobacteria</taxon>
        <taxon>Vibrionales</taxon>
        <taxon>Vibrionaceae</taxon>
        <taxon>Vibrio</taxon>
    </lineage>
</organism>
<evidence type="ECO:0000313" key="2">
    <source>
        <dbReference type="EMBL" id="PMJ68019.1"/>
    </source>
</evidence>
<gene>
    <name evidence="2" type="ORF">BCU17_15415</name>
</gene>
<dbReference type="EMBL" id="KP795539">
    <property type="protein sequence ID" value="AKN37517.1"/>
    <property type="molecule type" value="Genomic_DNA"/>
</dbReference>
<name>A0A0H3ZSS6_VIBSP</name>
<dbReference type="Proteomes" id="UP000235330">
    <property type="component" value="Unassembled WGS sequence"/>
</dbReference>
<protein>
    <submittedName>
        <fullName evidence="1">Uncharacterized protein</fullName>
    </submittedName>
</protein>
<dbReference type="EMBL" id="MCWU01000015">
    <property type="protein sequence ID" value="PMJ68019.1"/>
    <property type="molecule type" value="Genomic_DNA"/>
</dbReference>
<proteinExistence type="predicted"/>
<reference evidence="2" key="4">
    <citation type="journal article" date="2018" name="Nature">
        <title>A major lineage of non-tailed dsDNA viruses as unrecognized killers of marine bacteria.</title>
        <authorList>
            <person name="Kauffman K.M."/>
            <person name="Hussain F.A."/>
            <person name="Yang J."/>
            <person name="Arevalo P."/>
            <person name="Brown J.M."/>
            <person name="Chang W.K."/>
            <person name="VanInsberghe D."/>
            <person name="Elsherbini J."/>
            <person name="Sharma R.S."/>
            <person name="Cutler M.B."/>
            <person name="Kelly L."/>
            <person name="Polz M.F."/>
        </authorList>
    </citation>
    <scope>NUCLEOTIDE SEQUENCE</scope>
    <source>
        <strain evidence="2">10N.261.55.E11</strain>
    </source>
</reference>
<accession>A0A0H3ZSS6</accession>